<evidence type="ECO:0000313" key="4">
    <source>
        <dbReference type="Proteomes" id="UP001345013"/>
    </source>
</evidence>
<comment type="caution">
    <text evidence="3">The sequence shown here is derived from an EMBL/GenBank/DDBJ whole genome shotgun (WGS) entry which is preliminary data.</text>
</comment>
<dbReference type="SUPFAM" id="SSF51735">
    <property type="entry name" value="NAD(P)-binding Rossmann-fold domains"/>
    <property type="match status" value="1"/>
</dbReference>
<dbReference type="Gene3D" id="3.40.50.720">
    <property type="entry name" value="NAD(P)-binding Rossmann-like Domain"/>
    <property type="match status" value="1"/>
</dbReference>
<proteinExistence type="inferred from homology"/>
<dbReference type="Pfam" id="PF00106">
    <property type="entry name" value="adh_short"/>
    <property type="match status" value="1"/>
</dbReference>
<name>A0ABR0KIN9_9EURO</name>
<reference evidence="3 4" key="1">
    <citation type="submission" date="2023-08" db="EMBL/GenBank/DDBJ databases">
        <title>Black Yeasts Isolated from many extreme environments.</title>
        <authorList>
            <person name="Coleine C."/>
            <person name="Stajich J.E."/>
            <person name="Selbmann L."/>
        </authorList>
    </citation>
    <scope>NUCLEOTIDE SEQUENCE [LARGE SCALE GENOMIC DNA]</scope>
    <source>
        <strain evidence="3 4">CCFEE 5885</strain>
    </source>
</reference>
<protein>
    <submittedName>
        <fullName evidence="3">Uncharacterized protein</fullName>
    </submittedName>
</protein>
<gene>
    <name evidence="3" type="ORF">LTR24_002154</name>
</gene>
<organism evidence="3 4">
    <name type="scientific">Lithohypha guttulata</name>
    <dbReference type="NCBI Taxonomy" id="1690604"/>
    <lineage>
        <taxon>Eukaryota</taxon>
        <taxon>Fungi</taxon>
        <taxon>Dikarya</taxon>
        <taxon>Ascomycota</taxon>
        <taxon>Pezizomycotina</taxon>
        <taxon>Eurotiomycetes</taxon>
        <taxon>Chaetothyriomycetidae</taxon>
        <taxon>Chaetothyriales</taxon>
        <taxon>Trichomeriaceae</taxon>
        <taxon>Lithohypha</taxon>
    </lineage>
</organism>
<keyword evidence="2" id="KW-0560">Oxidoreductase</keyword>
<dbReference type="PANTHER" id="PTHR43180:SF11">
    <property type="entry name" value="NAD(P)-BINDING PROTEIN"/>
    <property type="match status" value="1"/>
</dbReference>
<dbReference type="Proteomes" id="UP001345013">
    <property type="component" value="Unassembled WGS sequence"/>
</dbReference>
<dbReference type="PANTHER" id="PTHR43180">
    <property type="entry name" value="3-OXOACYL-(ACYL-CARRIER-PROTEIN) REDUCTASE (AFU_ORTHOLOGUE AFUA_6G11210)"/>
    <property type="match status" value="1"/>
</dbReference>
<accession>A0ABR0KIN9</accession>
<comment type="similarity">
    <text evidence="1">Belongs to the short-chain dehydrogenases/reductases (SDR) family.</text>
</comment>
<sequence length="288" mass="31054">MAAFEIHDADLVKLKDQVVLLTGAASGIGLGTVKLLLEKEAYVVAGDLNEMPIQHDRLTFVKTNVTDWKDLSSIFKAVKAKYGKIDHVFANAGIGSKTTYLDEQVDENGDLLEPNHLTYDVNLKGVVNTCALAIHHMRRQESGGSIVITASASSFQRFRTVDYTTTKHAVLGFMRGIVPLLQPSIPIRVNCIAPSWTSTGLVPEGAVEQLAGIGIQTPAVVARSVAVLMADDQRDGQLIYSVQGRYIEAEGTLLKAAAEIVGDQNEDLVMAELMKARSDFGSAKQDGS</sequence>
<keyword evidence="4" id="KW-1185">Reference proteome</keyword>
<dbReference type="InterPro" id="IPR036291">
    <property type="entry name" value="NAD(P)-bd_dom_sf"/>
</dbReference>
<evidence type="ECO:0000313" key="3">
    <source>
        <dbReference type="EMBL" id="KAK5097687.1"/>
    </source>
</evidence>
<dbReference type="EMBL" id="JAVRRG010000017">
    <property type="protein sequence ID" value="KAK5097687.1"/>
    <property type="molecule type" value="Genomic_DNA"/>
</dbReference>
<evidence type="ECO:0000256" key="1">
    <source>
        <dbReference type="ARBA" id="ARBA00006484"/>
    </source>
</evidence>
<dbReference type="PRINTS" id="PR00081">
    <property type="entry name" value="GDHRDH"/>
</dbReference>
<evidence type="ECO:0000256" key="2">
    <source>
        <dbReference type="ARBA" id="ARBA00023002"/>
    </source>
</evidence>
<dbReference type="InterPro" id="IPR002347">
    <property type="entry name" value="SDR_fam"/>
</dbReference>